<feature type="transmembrane region" description="Helical" evidence="1">
    <location>
        <begin position="54"/>
        <end position="80"/>
    </location>
</feature>
<reference evidence="3" key="1">
    <citation type="submission" date="2017-05" db="EMBL/GenBank/DDBJ databases">
        <title>Improved OligoMM genomes.</title>
        <authorList>
            <person name="Garzetti D."/>
        </authorList>
    </citation>
    <scope>NUCLEOTIDE SEQUENCE [LARGE SCALE GENOMIC DNA]</scope>
    <source>
        <strain evidence="3">YL45</strain>
    </source>
</reference>
<keyword evidence="1" id="KW-0812">Transmembrane</keyword>
<dbReference type="GO" id="GO:0005886">
    <property type="term" value="C:plasma membrane"/>
    <property type="evidence" value="ECO:0007669"/>
    <property type="project" value="TreeGrafter"/>
</dbReference>
<protein>
    <submittedName>
        <fullName evidence="2">Phosphatidate cytidylyltransferase</fullName>
    </submittedName>
</protein>
<feature type="transmembrane region" description="Helical" evidence="1">
    <location>
        <begin position="223"/>
        <end position="244"/>
    </location>
</feature>
<keyword evidence="2" id="KW-0548">Nucleotidyltransferase</keyword>
<dbReference type="PANTHER" id="PTHR43535">
    <property type="entry name" value="PHOSPHATIDATE CYTIDYLYLTRANSFERASE"/>
    <property type="match status" value="1"/>
</dbReference>
<name>A0A227KGN1_9BURK</name>
<dbReference type="GO" id="GO:0016779">
    <property type="term" value="F:nucleotidyltransferase activity"/>
    <property type="evidence" value="ECO:0007669"/>
    <property type="project" value="UniProtKB-KW"/>
</dbReference>
<keyword evidence="3" id="KW-1185">Reference proteome</keyword>
<organism evidence="2 3">
    <name type="scientific">Turicimonas muris</name>
    <dbReference type="NCBI Taxonomy" id="1796652"/>
    <lineage>
        <taxon>Bacteria</taxon>
        <taxon>Pseudomonadati</taxon>
        <taxon>Pseudomonadota</taxon>
        <taxon>Betaproteobacteria</taxon>
        <taxon>Burkholderiales</taxon>
        <taxon>Sutterellaceae</taxon>
        <taxon>Turicimonas</taxon>
    </lineage>
</organism>
<sequence length="315" mass="35396">MRWGFSTSEAYFTILAVLVVLTAIGTFIGQWLSSKSTTDLAINRNRIINSRIRAAWGLIFVFAVAVYLGQGALVFIFAIASFFSLREFIALTPTRRHDHSILILAFYVAIPVQYILVWLNYYNLFTLFIPVYLFLALPVVMVLSKDTDRFLERVAKVQWGIMLCIFCVSHAPAIASIDLQRYHSSGLFVLLYFLMVLYFADLFQILASAIFGGRPSFSNPNKTYKGIILGSIGALAIGSALFWMTPFRAWQAPLMSLLIIVSGTLGGLVMSSVKRSLGAKRLDNTMLLTRGTLDRLEMLFFAAPVYYHALLLFFN</sequence>
<feature type="transmembrane region" description="Helical" evidence="1">
    <location>
        <begin position="296"/>
        <end position="314"/>
    </location>
</feature>
<feature type="transmembrane region" description="Helical" evidence="1">
    <location>
        <begin position="127"/>
        <end position="145"/>
    </location>
</feature>
<feature type="transmembrane region" description="Helical" evidence="1">
    <location>
        <begin position="189"/>
        <end position="211"/>
    </location>
</feature>
<keyword evidence="1" id="KW-0472">Membrane</keyword>
<dbReference type="Pfam" id="PF01148">
    <property type="entry name" value="CTP_transf_1"/>
    <property type="match status" value="1"/>
</dbReference>
<dbReference type="AlphaFoldDB" id="A0A227KGN1"/>
<feature type="transmembrane region" description="Helical" evidence="1">
    <location>
        <begin position="250"/>
        <end position="271"/>
    </location>
</feature>
<feature type="transmembrane region" description="Helical" evidence="1">
    <location>
        <begin position="101"/>
        <end position="121"/>
    </location>
</feature>
<dbReference type="EMBL" id="NHMP01000006">
    <property type="protein sequence ID" value="OXE46056.1"/>
    <property type="molecule type" value="Genomic_DNA"/>
</dbReference>
<dbReference type="GO" id="GO:0009273">
    <property type="term" value="P:peptidoglycan-based cell wall biogenesis"/>
    <property type="evidence" value="ECO:0007669"/>
    <property type="project" value="TreeGrafter"/>
</dbReference>
<comment type="caution">
    <text evidence="2">The sequence shown here is derived from an EMBL/GenBank/DDBJ whole genome shotgun (WGS) entry which is preliminary data.</text>
</comment>
<dbReference type="RefSeq" id="WP_066595882.1">
    <property type="nucleotide sequence ID" value="NZ_CBFGEI010000003.1"/>
</dbReference>
<keyword evidence="1" id="KW-1133">Transmembrane helix</keyword>
<dbReference type="PANTHER" id="PTHR43535:SF1">
    <property type="entry name" value="PHOSPHATIDATE CYTIDYLYLTRANSFERASE"/>
    <property type="match status" value="1"/>
</dbReference>
<dbReference type="Proteomes" id="UP000214610">
    <property type="component" value="Unassembled WGS sequence"/>
</dbReference>
<accession>A0A227KGN1</accession>
<evidence type="ECO:0000313" key="3">
    <source>
        <dbReference type="Proteomes" id="UP000214610"/>
    </source>
</evidence>
<proteinExistence type="predicted"/>
<evidence type="ECO:0000313" key="2">
    <source>
        <dbReference type="EMBL" id="OXE46056.1"/>
    </source>
</evidence>
<feature type="transmembrane region" description="Helical" evidence="1">
    <location>
        <begin position="157"/>
        <end position="177"/>
    </location>
</feature>
<gene>
    <name evidence="2" type="ORF">ADH67_09735</name>
</gene>
<keyword evidence="2" id="KW-0808">Transferase</keyword>
<feature type="transmembrane region" description="Helical" evidence="1">
    <location>
        <begin position="12"/>
        <end position="34"/>
    </location>
</feature>
<evidence type="ECO:0000256" key="1">
    <source>
        <dbReference type="SAM" id="Phobius"/>
    </source>
</evidence>